<dbReference type="InterPro" id="IPR006498">
    <property type="entry name" value="Tail_tube"/>
</dbReference>
<protein>
    <submittedName>
        <fullName evidence="1">Phage major tail tube protein</fullName>
    </submittedName>
</protein>
<accession>A0ABV4IBE7</accession>
<dbReference type="RefSeq" id="WP_370891619.1">
    <property type="nucleotide sequence ID" value="NZ_JBGJLR010000005.1"/>
</dbReference>
<keyword evidence="2" id="KW-1185">Reference proteome</keyword>
<evidence type="ECO:0000313" key="1">
    <source>
        <dbReference type="EMBL" id="MEZ2739111.1"/>
    </source>
</evidence>
<dbReference type="NCBIfam" id="TIGR01611">
    <property type="entry name" value="tail_tube"/>
    <property type="match status" value="1"/>
</dbReference>
<evidence type="ECO:0000313" key="2">
    <source>
        <dbReference type="Proteomes" id="UP001567350"/>
    </source>
</evidence>
<comment type="caution">
    <text evidence="1">The sequence shown here is derived from an EMBL/GenBank/DDBJ whole genome shotgun (WGS) entry which is preliminary data.</text>
</comment>
<dbReference type="Proteomes" id="UP001567350">
    <property type="component" value="Unassembled WGS sequence"/>
</dbReference>
<dbReference type="EMBL" id="JBGJLR010000005">
    <property type="protein sequence ID" value="MEZ2739111.1"/>
    <property type="molecule type" value="Genomic_DNA"/>
</dbReference>
<proteinExistence type="predicted"/>
<name>A0ABV4IBE7_9BURK</name>
<organism evidence="1 2">
    <name type="scientific">Comamonas jiangduensis</name>
    <dbReference type="NCBI Taxonomy" id="1194168"/>
    <lineage>
        <taxon>Bacteria</taxon>
        <taxon>Pseudomonadati</taxon>
        <taxon>Pseudomonadota</taxon>
        <taxon>Betaproteobacteria</taxon>
        <taxon>Burkholderiales</taxon>
        <taxon>Comamonadaceae</taxon>
        <taxon>Comamonas</taxon>
    </lineage>
</organism>
<dbReference type="Pfam" id="PF04985">
    <property type="entry name" value="Phage_tube"/>
    <property type="match status" value="1"/>
</dbReference>
<reference evidence="1 2" key="1">
    <citation type="submission" date="2024-08" db="EMBL/GenBank/DDBJ databases">
        <authorList>
            <person name="Feng Z."/>
            <person name="Ronholm J."/>
        </authorList>
    </citation>
    <scope>NUCLEOTIDE SEQUENCE [LARGE SCALE GENOMIC DNA]</scope>
    <source>
        <strain evidence="1 2">4-AB0-8</strain>
    </source>
</reference>
<sequence length="168" mass="18342">MGMPKILKNFATFVDGTSYVGEVTEVVLPKLTRILEGYRAGGMRSEAKVDHGYEALEAEITAAGWLQAVLKQWGGGVSSVPLRFAGAVQSDDDAEYTSVEVEMRGRWEEIDPGSAKAGEGTEFKCKLAVTYYKLTINSEEIIELDSINMIEKVGGTDMLETVRQILGI</sequence>
<gene>
    <name evidence="1" type="ORF">ACBP88_06480</name>
</gene>